<dbReference type="NCBIfam" id="NF008406">
    <property type="entry name" value="PRK11212.1"/>
    <property type="match status" value="1"/>
</dbReference>
<keyword evidence="1" id="KW-0997">Cell inner membrane</keyword>
<dbReference type="PANTHER" id="PTHR34300">
    <property type="entry name" value="QUEUOSINE PRECURSOR TRANSPORTER-RELATED"/>
    <property type="match status" value="1"/>
</dbReference>
<dbReference type="Pfam" id="PF02592">
    <property type="entry name" value="Vut_1"/>
    <property type="match status" value="1"/>
</dbReference>
<dbReference type="Proteomes" id="UP000441399">
    <property type="component" value="Unassembled WGS sequence"/>
</dbReference>
<feature type="transmembrane region" description="Helical" evidence="1">
    <location>
        <begin position="22"/>
        <end position="42"/>
    </location>
</feature>
<dbReference type="NCBIfam" id="TIGR00697">
    <property type="entry name" value="queuosine precursor transporter"/>
    <property type="match status" value="1"/>
</dbReference>
<dbReference type="GO" id="GO:0005886">
    <property type="term" value="C:plasma membrane"/>
    <property type="evidence" value="ECO:0007669"/>
    <property type="project" value="UniProtKB-SubCell"/>
</dbReference>
<reference evidence="2 3" key="1">
    <citation type="submission" date="2019-11" db="EMBL/GenBank/DDBJ databases">
        <authorList>
            <person name="Holert J."/>
        </authorList>
    </citation>
    <scope>NUCLEOTIDE SEQUENCE [LARGE SCALE GENOMIC DNA]</scope>
    <source>
        <strain evidence="2">SB11_3</strain>
    </source>
</reference>
<protein>
    <recommendedName>
        <fullName evidence="1">Probable queuosine precursor transporter</fullName>
        <shortName evidence="1">Q precursor transporter</shortName>
    </recommendedName>
</protein>
<evidence type="ECO:0000313" key="3">
    <source>
        <dbReference type="Proteomes" id="UP000441399"/>
    </source>
</evidence>
<dbReference type="InterPro" id="IPR003744">
    <property type="entry name" value="YhhQ"/>
</dbReference>
<feature type="transmembrane region" description="Helical" evidence="1">
    <location>
        <begin position="108"/>
        <end position="132"/>
    </location>
</feature>
<feature type="transmembrane region" description="Helical" evidence="1">
    <location>
        <begin position="78"/>
        <end position="102"/>
    </location>
</feature>
<organism evidence="2 3">
    <name type="scientific">BD1-7 clade bacterium</name>
    <dbReference type="NCBI Taxonomy" id="2029982"/>
    <lineage>
        <taxon>Bacteria</taxon>
        <taxon>Pseudomonadati</taxon>
        <taxon>Pseudomonadota</taxon>
        <taxon>Gammaproteobacteria</taxon>
        <taxon>Cellvibrionales</taxon>
        <taxon>Spongiibacteraceae</taxon>
        <taxon>BD1-7 clade</taxon>
    </lineage>
</organism>
<keyword evidence="1" id="KW-1003">Cell membrane</keyword>
<keyword evidence="1" id="KW-0812">Transmembrane</keyword>
<dbReference type="OrthoDB" id="9805479at2"/>
<evidence type="ECO:0000313" key="2">
    <source>
        <dbReference type="EMBL" id="CAA0103614.1"/>
    </source>
</evidence>
<comment type="function">
    <text evidence="1">Involved in the import of queuosine (Q) precursors, required for Q precursor salvage.</text>
</comment>
<keyword evidence="1" id="KW-1133">Transmembrane helix</keyword>
<dbReference type="GO" id="GO:0022857">
    <property type="term" value="F:transmembrane transporter activity"/>
    <property type="evidence" value="ECO:0007669"/>
    <property type="project" value="UniProtKB-UniRule"/>
</dbReference>
<name>A0A5S9PIF9_9GAMM</name>
<keyword evidence="1" id="KW-0472">Membrane</keyword>
<dbReference type="EMBL" id="CACSIO010000010">
    <property type="protein sequence ID" value="CAA0103614.1"/>
    <property type="molecule type" value="Genomic_DNA"/>
</dbReference>
<keyword evidence="3" id="KW-1185">Reference proteome</keyword>
<feature type="transmembrane region" description="Helical" evidence="1">
    <location>
        <begin position="48"/>
        <end position="66"/>
    </location>
</feature>
<sequence length="221" mass="24528">MVPTTAPTADYAFVDKIAPGPWVLPSLALFHVLVIAASNYLIQYPFKLGFITFTWGSLIFPLVYLATDLTVRLFGAPLARRIIATVMLPALLLSYLVSVLFYQGTFLGASALATLNVAVARVALGSFSAYVIGQLSDVLVFNRLRSSRRWWLAPLASSVVGNFIDTISFFFIAFHQSPDSFMAEHWVSIALADYVYKLMVCLVLMIPAYGLLLKRITHRLR</sequence>
<dbReference type="HAMAP" id="MF_02088">
    <property type="entry name" value="Q_prec_transport"/>
    <property type="match status" value="1"/>
</dbReference>
<proteinExistence type="inferred from homology"/>
<feature type="transmembrane region" description="Helical" evidence="1">
    <location>
        <begin position="194"/>
        <end position="213"/>
    </location>
</feature>
<comment type="subcellular location">
    <subcellularLocation>
        <location evidence="1">Cell inner membrane</location>
        <topology evidence="1">Multi-pass membrane protein</topology>
    </subcellularLocation>
</comment>
<gene>
    <name evidence="2" type="primary">yhhQ_1</name>
    <name evidence="2" type="ORF">OPDIPICF_04557</name>
</gene>
<dbReference type="PANTHER" id="PTHR34300:SF1">
    <property type="entry name" value="QUEUOSINE PRECURSOR TRANSPORTER"/>
    <property type="match status" value="1"/>
</dbReference>
<evidence type="ECO:0000256" key="1">
    <source>
        <dbReference type="HAMAP-Rule" id="MF_02088"/>
    </source>
</evidence>
<dbReference type="AlphaFoldDB" id="A0A5S9PIF9"/>
<accession>A0A5S9PIF9</accession>
<comment type="similarity">
    <text evidence="1">Belongs to the vitamin uptake transporter (VUT/ECF) (TC 2.A.88) family. Q precursor transporter subfamily.</text>
</comment>
<keyword evidence="1" id="KW-0813">Transport</keyword>
<feature type="transmembrane region" description="Helical" evidence="1">
    <location>
        <begin position="152"/>
        <end position="174"/>
    </location>
</feature>